<comment type="caution">
    <text evidence="2">The sequence shown here is derived from an EMBL/GenBank/DDBJ whole genome shotgun (WGS) entry which is preliminary data.</text>
</comment>
<feature type="transmembrane region" description="Helical" evidence="1">
    <location>
        <begin position="138"/>
        <end position="156"/>
    </location>
</feature>
<keyword evidence="1" id="KW-0472">Membrane</keyword>
<gene>
    <name evidence="2" type="ORF">ACFSUF_10110</name>
</gene>
<accession>A0ABW5PCD7</accession>
<keyword evidence="3" id="KW-1185">Reference proteome</keyword>
<feature type="transmembrane region" description="Helical" evidence="1">
    <location>
        <begin position="87"/>
        <end position="108"/>
    </location>
</feature>
<keyword evidence="1" id="KW-1133">Transmembrane helix</keyword>
<protein>
    <recommendedName>
        <fullName evidence="4">DUF5668 domain-containing protein</fullName>
    </recommendedName>
</protein>
<feature type="transmembrane region" description="Helical" evidence="1">
    <location>
        <begin position="115"/>
        <end position="132"/>
    </location>
</feature>
<feature type="transmembrane region" description="Helical" evidence="1">
    <location>
        <begin position="34"/>
        <end position="52"/>
    </location>
</feature>
<evidence type="ECO:0000313" key="2">
    <source>
        <dbReference type="EMBL" id="MFD2612774.1"/>
    </source>
</evidence>
<proteinExistence type="predicted"/>
<evidence type="ECO:0008006" key="4">
    <source>
        <dbReference type="Google" id="ProtNLM"/>
    </source>
</evidence>
<organism evidence="2 3">
    <name type="scientific">Paenibacillus gansuensis</name>
    <dbReference type="NCBI Taxonomy" id="306542"/>
    <lineage>
        <taxon>Bacteria</taxon>
        <taxon>Bacillati</taxon>
        <taxon>Bacillota</taxon>
        <taxon>Bacilli</taxon>
        <taxon>Bacillales</taxon>
        <taxon>Paenibacillaceae</taxon>
        <taxon>Paenibacillus</taxon>
    </lineage>
</organism>
<name>A0ABW5PCD7_9BACL</name>
<dbReference type="Proteomes" id="UP001597541">
    <property type="component" value="Unassembled WGS sequence"/>
</dbReference>
<dbReference type="EMBL" id="JBHUME010000007">
    <property type="protein sequence ID" value="MFD2612774.1"/>
    <property type="molecule type" value="Genomic_DNA"/>
</dbReference>
<dbReference type="RefSeq" id="WP_377602560.1">
    <property type="nucleotide sequence ID" value="NZ_JBHUME010000007.1"/>
</dbReference>
<evidence type="ECO:0000313" key="3">
    <source>
        <dbReference type="Proteomes" id="UP001597541"/>
    </source>
</evidence>
<feature type="transmembrane region" description="Helical" evidence="1">
    <location>
        <begin position="59"/>
        <end position="81"/>
    </location>
</feature>
<sequence>MSKKPVPAGLGLALMLAGFALLAGKTDIPQVWSASLWPVFLFLPAAGLHGLFFAGKAPVYVLIPGGMLASSSLFTLLYSRIGPQVLIYGWPLLISGISLGMLEVYLFSRPRRRKWLAAAAATGAVTLLLTAVNLMLHAGFLFFSLVLIVSGAAILVRRWKGW</sequence>
<reference evidence="3" key="1">
    <citation type="journal article" date="2019" name="Int. J. Syst. Evol. Microbiol.">
        <title>The Global Catalogue of Microorganisms (GCM) 10K type strain sequencing project: providing services to taxonomists for standard genome sequencing and annotation.</title>
        <authorList>
            <consortium name="The Broad Institute Genomics Platform"/>
            <consortium name="The Broad Institute Genome Sequencing Center for Infectious Disease"/>
            <person name="Wu L."/>
            <person name="Ma J."/>
        </authorList>
    </citation>
    <scope>NUCLEOTIDE SEQUENCE [LARGE SCALE GENOMIC DNA]</scope>
    <source>
        <strain evidence="3">KCTC 3950</strain>
    </source>
</reference>
<evidence type="ECO:0000256" key="1">
    <source>
        <dbReference type="SAM" id="Phobius"/>
    </source>
</evidence>
<keyword evidence="1" id="KW-0812">Transmembrane</keyword>